<dbReference type="HOGENOM" id="CLU_714753_0_0_1"/>
<name>Q22D75_TETTS</name>
<proteinExistence type="predicted"/>
<sequence>MSSAEITSLIDIIQIVSVLETDLQQQIEKIKKNWQIFSVQVCEDTSNTSQKIIPKVNNLKFKTIIYLANDDNSFYRVVFIYYLINLFAHGQQQQIENFIRTIYQFIESNQENIQLYQQLQELDQIFKSSAVRFIAFLNKWRQQEKQNVISDILNDFSTQNILDFITVVICKKLFLVCFEKSGLLEIFEGQDKCKQKEEIEKNLLELERKINFQIVSLASETFQSNIDIYFVDGGQFKETLTFTPFVNQVKEDNKINILFSNGNNYILLEKDIKRLSLEKFDRRTLENQMIYLSSIQQQQSDDFSQSQKLDTCKGCNKIKQCLYIEYQYRCQDCINTYYYQKQEVQQINQDNQQLLQNENKKMYEMFKQAAYIIQRKQSQPQQVFNQANQVHSQNINNFDNQNPYQQINNMQYSGTYFFPQQQPQQQQQSQPQQQQQQREQSRQVPQQYQQIQQQYQQNQYQQQIQNQQLNQQGQAQRYYQNQGPNQLMNRLQEQEQHQKFNQPLQQNNNNFQFQRQAHQIQGQNQQYYQQQGIQQQRQNQNYQSYQQRPQQNQPQNQQNCFNQQQQIQNQAYNPFNPQPNQQNQVLSNIPGQQHQFYFAKNVKEASFQQKQFKITNQGNNQQN</sequence>
<evidence type="ECO:0000313" key="4">
    <source>
        <dbReference type="Proteomes" id="UP000009168"/>
    </source>
</evidence>
<reference evidence="4" key="1">
    <citation type="journal article" date="2006" name="PLoS Biol.">
        <title>Macronuclear genome sequence of the ciliate Tetrahymena thermophila, a model eukaryote.</title>
        <authorList>
            <person name="Eisen J.A."/>
            <person name="Coyne R.S."/>
            <person name="Wu M."/>
            <person name="Wu D."/>
            <person name="Thiagarajan M."/>
            <person name="Wortman J.R."/>
            <person name="Badger J.H."/>
            <person name="Ren Q."/>
            <person name="Amedeo P."/>
            <person name="Jones K.M."/>
            <person name="Tallon L.J."/>
            <person name="Delcher A.L."/>
            <person name="Salzberg S.L."/>
            <person name="Silva J.C."/>
            <person name="Haas B.J."/>
            <person name="Majoros W.H."/>
            <person name="Farzad M."/>
            <person name="Carlton J.M."/>
            <person name="Smith R.K. Jr."/>
            <person name="Garg J."/>
            <person name="Pearlman R.E."/>
            <person name="Karrer K.M."/>
            <person name="Sun L."/>
            <person name="Manning G."/>
            <person name="Elde N.C."/>
            <person name="Turkewitz A.P."/>
            <person name="Asai D.J."/>
            <person name="Wilkes D.E."/>
            <person name="Wang Y."/>
            <person name="Cai H."/>
            <person name="Collins K."/>
            <person name="Stewart B.A."/>
            <person name="Lee S.R."/>
            <person name="Wilamowska K."/>
            <person name="Weinberg Z."/>
            <person name="Ruzzo W.L."/>
            <person name="Wloga D."/>
            <person name="Gaertig J."/>
            <person name="Frankel J."/>
            <person name="Tsao C.-C."/>
            <person name="Gorovsky M.A."/>
            <person name="Keeling P.J."/>
            <person name="Waller R.F."/>
            <person name="Patron N.J."/>
            <person name="Cherry J.M."/>
            <person name="Stover N.A."/>
            <person name="Krieger C.J."/>
            <person name="del Toro C."/>
            <person name="Ryder H.F."/>
            <person name="Williamson S.C."/>
            <person name="Barbeau R.A."/>
            <person name="Hamilton E.P."/>
            <person name="Orias E."/>
        </authorList>
    </citation>
    <scope>NUCLEOTIDE SEQUENCE [LARGE SCALE GENOMIC DNA]</scope>
    <source>
        <strain evidence="4">SB210</strain>
    </source>
</reference>
<dbReference type="GeneID" id="7839021"/>
<keyword evidence="1" id="KW-0175">Coiled coil</keyword>
<dbReference type="KEGG" id="tet:TTHERM_00999020"/>
<dbReference type="AlphaFoldDB" id="Q22D75"/>
<organism evidence="3 4">
    <name type="scientific">Tetrahymena thermophila (strain SB210)</name>
    <dbReference type="NCBI Taxonomy" id="312017"/>
    <lineage>
        <taxon>Eukaryota</taxon>
        <taxon>Sar</taxon>
        <taxon>Alveolata</taxon>
        <taxon>Ciliophora</taxon>
        <taxon>Intramacronucleata</taxon>
        <taxon>Oligohymenophorea</taxon>
        <taxon>Hymenostomatida</taxon>
        <taxon>Tetrahymenina</taxon>
        <taxon>Tetrahymenidae</taxon>
        <taxon>Tetrahymena</taxon>
    </lineage>
</organism>
<dbReference type="EMBL" id="GG662652">
    <property type="protein sequence ID" value="EAR83250.4"/>
    <property type="molecule type" value="Genomic_DNA"/>
</dbReference>
<gene>
    <name evidence="3" type="ORF">TTHERM_00999020</name>
</gene>
<feature type="region of interest" description="Disordered" evidence="2">
    <location>
        <begin position="517"/>
        <end position="561"/>
    </location>
</feature>
<evidence type="ECO:0000313" key="3">
    <source>
        <dbReference type="EMBL" id="EAR83250.4"/>
    </source>
</evidence>
<protein>
    <submittedName>
        <fullName evidence="3">Uncharacterized protein</fullName>
    </submittedName>
</protein>
<accession>Q22D75</accession>
<feature type="coiled-coil region" evidence="1">
    <location>
        <begin position="189"/>
        <end position="216"/>
    </location>
</feature>
<keyword evidence="4" id="KW-1185">Reference proteome</keyword>
<dbReference type="InParanoid" id="Q22D75"/>
<evidence type="ECO:0000256" key="2">
    <source>
        <dbReference type="SAM" id="MobiDB-lite"/>
    </source>
</evidence>
<evidence type="ECO:0000256" key="1">
    <source>
        <dbReference type="SAM" id="Coils"/>
    </source>
</evidence>
<dbReference type="RefSeq" id="XP_001030913.4">
    <property type="nucleotide sequence ID" value="XM_001030913.4"/>
</dbReference>
<feature type="region of interest" description="Disordered" evidence="2">
    <location>
        <begin position="420"/>
        <end position="445"/>
    </location>
</feature>
<dbReference type="Proteomes" id="UP000009168">
    <property type="component" value="Unassembled WGS sequence"/>
</dbReference>